<reference evidence="6 7" key="1">
    <citation type="submission" date="2006-01" db="EMBL/GenBank/DDBJ databases">
        <title>Complete sequence of Rhodopseudomonas palustris HaA2.</title>
        <authorList>
            <consortium name="US DOE Joint Genome Institute"/>
            <person name="Copeland A."/>
            <person name="Lucas S."/>
            <person name="Lapidus A."/>
            <person name="Barry K."/>
            <person name="Detter J.C."/>
            <person name="Glavina T."/>
            <person name="Hammon N."/>
            <person name="Israni S."/>
            <person name="Pitluck S."/>
            <person name="Chain P."/>
            <person name="Malfatti S."/>
            <person name="Shin M."/>
            <person name="Vergez L."/>
            <person name="Schmutz J."/>
            <person name="Larimer F."/>
            <person name="Land M."/>
            <person name="Hauser L."/>
            <person name="Pelletier D.A."/>
            <person name="Kyrpides N."/>
            <person name="Anderson I."/>
            <person name="Oda Y."/>
            <person name="Harwood C.S."/>
            <person name="Richardson P."/>
        </authorList>
    </citation>
    <scope>NUCLEOTIDE SEQUENCE [LARGE SCALE GENOMIC DNA]</scope>
    <source>
        <strain evidence="6 7">HaA2</strain>
    </source>
</reference>
<feature type="signal peptide" evidence="4">
    <location>
        <begin position="1"/>
        <end position="24"/>
    </location>
</feature>
<name>Q2ISQ9_RHOP2</name>
<accession>Q2ISQ9</accession>
<dbReference type="HOGENOM" id="CLU_841036_0_0_5"/>
<dbReference type="Gene3D" id="3.40.190.10">
    <property type="entry name" value="Periplasmic binding protein-like II"/>
    <property type="match status" value="2"/>
</dbReference>
<organism evidence="6 7">
    <name type="scientific">Rhodopseudomonas palustris (strain HaA2)</name>
    <dbReference type="NCBI Taxonomy" id="316058"/>
    <lineage>
        <taxon>Bacteria</taxon>
        <taxon>Pseudomonadati</taxon>
        <taxon>Pseudomonadota</taxon>
        <taxon>Alphaproteobacteria</taxon>
        <taxon>Hyphomicrobiales</taxon>
        <taxon>Nitrobacteraceae</taxon>
        <taxon>Rhodopseudomonas</taxon>
    </lineage>
</organism>
<comment type="subcellular location">
    <subcellularLocation>
        <location evidence="1">Periplasm</location>
    </subcellularLocation>
</comment>
<proteinExistence type="inferred from homology"/>
<dbReference type="Pfam" id="PF09084">
    <property type="entry name" value="NMT1"/>
    <property type="match status" value="1"/>
</dbReference>
<dbReference type="PANTHER" id="PTHR30024">
    <property type="entry name" value="ALIPHATIC SULFONATES-BINDING PROTEIN-RELATED"/>
    <property type="match status" value="1"/>
</dbReference>
<dbReference type="SUPFAM" id="SSF53850">
    <property type="entry name" value="Periplasmic binding protein-like II"/>
    <property type="match status" value="1"/>
</dbReference>
<keyword evidence="7" id="KW-1185">Reference proteome</keyword>
<dbReference type="eggNOG" id="COG0715">
    <property type="taxonomic scope" value="Bacteria"/>
</dbReference>
<dbReference type="OrthoDB" id="9815602at2"/>
<comment type="similarity">
    <text evidence="2">Belongs to the bacterial solute-binding protein SsuA/TauA family.</text>
</comment>
<evidence type="ECO:0000256" key="3">
    <source>
        <dbReference type="ARBA" id="ARBA00022729"/>
    </source>
</evidence>
<evidence type="ECO:0000256" key="1">
    <source>
        <dbReference type="ARBA" id="ARBA00004418"/>
    </source>
</evidence>
<evidence type="ECO:0000259" key="5">
    <source>
        <dbReference type="Pfam" id="PF09084"/>
    </source>
</evidence>
<dbReference type="STRING" id="316058.RPB_4058"/>
<protein>
    <submittedName>
        <fullName evidence="6">Twin-arginine translocation pathway signal</fullName>
    </submittedName>
</protein>
<gene>
    <name evidence="6" type="ordered locus">RPB_4058</name>
</gene>
<evidence type="ECO:0000256" key="2">
    <source>
        <dbReference type="ARBA" id="ARBA00010742"/>
    </source>
</evidence>
<dbReference type="AlphaFoldDB" id="Q2ISQ9"/>
<feature type="chain" id="PRO_5004210506" evidence="4">
    <location>
        <begin position="25"/>
        <end position="329"/>
    </location>
</feature>
<dbReference type="InterPro" id="IPR015168">
    <property type="entry name" value="SsuA/THI5"/>
</dbReference>
<sequence>MDRRTFLASAAGVALSGLAAPAIAQSKTKIRVGYLHTLAVDGQIWTGVDRGLFAKHGLELELRQFNTGLEIFQALIGGSLDVLSTGAVLSNFPARGQGKVFLVNNIEVATAQLWVHRDMGINSFADLKGKRIATAVGTTAHVFLDRALRANKIDPKEVEILNQSMPAAVTSFISGAVPAVALWVPFNVTVRDKVKDAVKLTDASAFYPQAAIIGGWAAANDYYDANKETLTNLIKGWGEANDYIVANSEDALEAIQKNHYSQTPLSDIKEQFKAQKMFSSKDWVRMYADGSVTKWLQQSTDFFMGAANIKEFTPADKYFDPSLYLKAIG</sequence>
<evidence type="ECO:0000256" key="4">
    <source>
        <dbReference type="SAM" id="SignalP"/>
    </source>
</evidence>
<evidence type="ECO:0000313" key="7">
    <source>
        <dbReference type="Proteomes" id="UP000008809"/>
    </source>
</evidence>
<feature type="domain" description="SsuA/THI5-like" evidence="5">
    <location>
        <begin position="46"/>
        <end position="251"/>
    </location>
</feature>
<keyword evidence="3 4" id="KW-0732">Signal</keyword>
<dbReference type="PANTHER" id="PTHR30024:SF47">
    <property type="entry name" value="TAURINE-BINDING PERIPLASMIC PROTEIN"/>
    <property type="match status" value="1"/>
</dbReference>
<dbReference type="KEGG" id="rpb:RPB_4058"/>
<dbReference type="RefSeq" id="WP_011442935.1">
    <property type="nucleotide sequence ID" value="NC_007778.1"/>
</dbReference>
<evidence type="ECO:0000313" key="6">
    <source>
        <dbReference type="EMBL" id="ABD08751.1"/>
    </source>
</evidence>
<dbReference type="Proteomes" id="UP000008809">
    <property type="component" value="Chromosome"/>
</dbReference>
<dbReference type="GO" id="GO:0042597">
    <property type="term" value="C:periplasmic space"/>
    <property type="evidence" value="ECO:0007669"/>
    <property type="project" value="UniProtKB-SubCell"/>
</dbReference>
<dbReference type="EMBL" id="CP000250">
    <property type="protein sequence ID" value="ABD08751.1"/>
    <property type="molecule type" value="Genomic_DNA"/>
</dbReference>